<protein>
    <submittedName>
        <fullName evidence="2">Uncharacterized protein</fullName>
    </submittedName>
</protein>
<dbReference type="PANTHER" id="PTHR46586:SF3">
    <property type="entry name" value="ANKYRIN REPEAT-CONTAINING PROTEIN"/>
    <property type="match status" value="1"/>
</dbReference>
<dbReference type="Pfam" id="PF13637">
    <property type="entry name" value="Ank_4"/>
    <property type="match status" value="1"/>
</dbReference>
<dbReference type="InterPro" id="IPR052050">
    <property type="entry name" value="SecEffector_AnkRepeat"/>
</dbReference>
<dbReference type="RefSeq" id="XP_009527836.1">
    <property type="nucleotide sequence ID" value="XM_009529541.1"/>
</dbReference>
<reference evidence="2 3" key="1">
    <citation type="journal article" date="2006" name="Science">
        <title>Phytophthora genome sequences uncover evolutionary origins and mechanisms of pathogenesis.</title>
        <authorList>
            <person name="Tyler B.M."/>
            <person name="Tripathy S."/>
            <person name="Zhang X."/>
            <person name="Dehal P."/>
            <person name="Jiang R.H."/>
            <person name="Aerts A."/>
            <person name="Arredondo F.D."/>
            <person name="Baxter L."/>
            <person name="Bensasson D."/>
            <person name="Beynon J.L."/>
            <person name="Chapman J."/>
            <person name="Damasceno C.M."/>
            <person name="Dorrance A.E."/>
            <person name="Dou D."/>
            <person name="Dickerman A.W."/>
            <person name="Dubchak I.L."/>
            <person name="Garbelotto M."/>
            <person name="Gijzen M."/>
            <person name="Gordon S.G."/>
            <person name="Govers F."/>
            <person name="Grunwald N.J."/>
            <person name="Huang W."/>
            <person name="Ivors K.L."/>
            <person name="Jones R.W."/>
            <person name="Kamoun S."/>
            <person name="Krampis K."/>
            <person name="Lamour K.H."/>
            <person name="Lee M.K."/>
            <person name="McDonald W.H."/>
            <person name="Medina M."/>
            <person name="Meijer H.J."/>
            <person name="Nordberg E.K."/>
            <person name="Maclean D.J."/>
            <person name="Ospina-Giraldo M.D."/>
            <person name="Morris P.F."/>
            <person name="Phuntumart V."/>
            <person name="Putnam N.H."/>
            <person name="Rash S."/>
            <person name="Rose J.K."/>
            <person name="Sakihama Y."/>
            <person name="Salamov A.A."/>
            <person name="Savidor A."/>
            <person name="Scheuring C.F."/>
            <person name="Smith B.M."/>
            <person name="Sobral B.W."/>
            <person name="Terry A."/>
            <person name="Torto-Alalibo T.A."/>
            <person name="Win J."/>
            <person name="Xu Z."/>
            <person name="Zhang H."/>
            <person name="Grigoriev I.V."/>
            <person name="Rokhsar D.S."/>
            <person name="Boore J.L."/>
        </authorList>
    </citation>
    <scope>NUCLEOTIDE SEQUENCE [LARGE SCALE GENOMIC DNA]</scope>
    <source>
        <strain evidence="2 3">P6497</strain>
    </source>
</reference>
<evidence type="ECO:0000313" key="2">
    <source>
        <dbReference type="EMBL" id="EGZ18778.1"/>
    </source>
</evidence>
<dbReference type="PANTHER" id="PTHR46586">
    <property type="entry name" value="ANKYRIN REPEAT-CONTAINING PROTEIN"/>
    <property type="match status" value="1"/>
</dbReference>
<dbReference type="KEGG" id="psoj:PHYSODRAFT_332520"/>
<sequence length="754" mass="82596">MRLQVVTLVLQLHEGVSALEHVSDVISSYLGPPPNLSLARACTFGSTPLLDWIWESSCTTEVDRKPNWTLTNYLRSEIRYGEWQFNEPMVVAAQRGNLAILQWLLDHYSECSVDKTVVEAAAQAGRCNFYTNKLGLSHPTVMRDAAALGHLKVAKLLQARCGLRVNREEAIFLAAANGHLDVVQWLYETPAATSSGAFHPGPAWFGKIYVQDDPIVKDLQTSSAKPATAMDAAAIFGHLDVVRGNLEGGGRLIPRATTTAMDGAAAMGHLEVVKWLHARRSEGCTMRALDGAIANNHFDVMEWLFANRSDGFSLAALCSETEELTSLRSLQWCVNIGGTEELQLTDMKLKAVTLVLGRHDGVNSLEDVSGAISSYLGPPPNLSLAQACTFGSTSLLDWIWASSCSTEADRKPNWKLTNYLRSHAGYSKWQFTEAMTVAAATGDVDVLIWLLEHSPGFKVEASVVEAAAKAGQLSALQLLSQECAAPQPGTGNQETQRRYSRSEVVKWLLERGVSTVSAEECTSLVSNAAENGDVVLVQWLIAHDKHYIDQHIAGDDTGDDVLQWLLARSSDENYLPLLRHLLCASTASGRIDFVKRIIELRQSHAQQYEDELEQAFVVACSSGQLEVVKWILDQGLGRRMDKYPSDVMHNAASRGHLAIAKLLHNQRGHQVSAAETMFYAAGYGHLAVVQWLHELFGEATPGGIFQSLPTSSVCSWTKLGGLFLGIGEREVVRSIVNEPIHSVDVPVIRSLNQH</sequence>
<evidence type="ECO:0000313" key="3">
    <source>
        <dbReference type="Proteomes" id="UP000002640"/>
    </source>
</evidence>
<dbReference type="InterPro" id="IPR036770">
    <property type="entry name" value="Ankyrin_rpt-contain_sf"/>
</dbReference>
<keyword evidence="3" id="KW-1185">Reference proteome</keyword>
<dbReference type="AlphaFoldDB" id="G4ZIX3"/>
<dbReference type="Gene3D" id="1.25.40.20">
    <property type="entry name" value="Ankyrin repeat-containing domain"/>
    <property type="match status" value="4"/>
</dbReference>
<dbReference type="SUPFAM" id="SSF48403">
    <property type="entry name" value="Ankyrin repeat"/>
    <property type="match status" value="1"/>
</dbReference>
<keyword evidence="1" id="KW-0732">Signal</keyword>
<name>G4ZIX3_PHYSP</name>
<dbReference type="EMBL" id="JH159154">
    <property type="protein sequence ID" value="EGZ18778.1"/>
    <property type="molecule type" value="Genomic_DNA"/>
</dbReference>
<evidence type="ECO:0000256" key="1">
    <source>
        <dbReference type="SAM" id="SignalP"/>
    </source>
</evidence>
<accession>G4ZIX3</accession>
<feature type="chain" id="PRO_5003472127" evidence="1">
    <location>
        <begin position="19"/>
        <end position="754"/>
    </location>
</feature>
<dbReference type="GeneID" id="20646477"/>
<dbReference type="Pfam" id="PF12796">
    <property type="entry name" value="Ank_2"/>
    <property type="match status" value="1"/>
</dbReference>
<feature type="signal peptide" evidence="1">
    <location>
        <begin position="1"/>
        <end position="18"/>
    </location>
</feature>
<dbReference type="Proteomes" id="UP000002640">
    <property type="component" value="Unassembled WGS sequence"/>
</dbReference>
<proteinExistence type="predicted"/>
<organism evidence="2 3">
    <name type="scientific">Phytophthora sojae (strain P6497)</name>
    <name type="common">Soybean stem and root rot agent</name>
    <name type="synonym">Phytophthora megasperma f. sp. glycines</name>
    <dbReference type="NCBI Taxonomy" id="1094619"/>
    <lineage>
        <taxon>Eukaryota</taxon>
        <taxon>Sar</taxon>
        <taxon>Stramenopiles</taxon>
        <taxon>Oomycota</taxon>
        <taxon>Peronosporomycetes</taxon>
        <taxon>Peronosporales</taxon>
        <taxon>Peronosporaceae</taxon>
        <taxon>Phytophthora</taxon>
    </lineage>
</organism>
<dbReference type="SMART" id="SM00248">
    <property type="entry name" value="ANK"/>
    <property type="match status" value="7"/>
</dbReference>
<dbReference type="InterPro" id="IPR002110">
    <property type="entry name" value="Ankyrin_rpt"/>
</dbReference>
<dbReference type="InParanoid" id="G4ZIX3"/>
<dbReference type="SMR" id="G4ZIX3"/>
<gene>
    <name evidence="2" type="ORF">PHYSODRAFT_332520</name>
</gene>
<dbReference type="SUPFAM" id="SSF140860">
    <property type="entry name" value="Pseudo ankyrin repeat-like"/>
    <property type="match status" value="1"/>
</dbReference>